<dbReference type="Gene3D" id="3.30.560.10">
    <property type="entry name" value="Glucose Oxidase, domain 3"/>
    <property type="match status" value="1"/>
</dbReference>
<dbReference type="InterPro" id="IPR007867">
    <property type="entry name" value="GMC_OxRtase_C"/>
</dbReference>
<dbReference type="PANTHER" id="PTHR11552:SF123">
    <property type="entry name" value="GMC OXIDOREDUCTASE (AFU_ORTHOLOGUE AFUA_2G01770)-RELATED"/>
    <property type="match status" value="1"/>
</dbReference>
<evidence type="ECO:0000313" key="6">
    <source>
        <dbReference type="Proteomes" id="UP000800200"/>
    </source>
</evidence>
<dbReference type="PANTHER" id="PTHR11552">
    <property type="entry name" value="GLUCOSE-METHANOL-CHOLINE GMC OXIDOREDUCTASE"/>
    <property type="match status" value="1"/>
</dbReference>
<dbReference type="EMBL" id="ML994688">
    <property type="protein sequence ID" value="KAF2177453.1"/>
    <property type="molecule type" value="Genomic_DNA"/>
</dbReference>
<feature type="domain" description="Glucose-methanol-choline oxidoreductase N-terminal" evidence="4">
    <location>
        <begin position="258"/>
        <end position="272"/>
    </location>
</feature>
<dbReference type="Pfam" id="PF05199">
    <property type="entry name" value="GMC_oxred_C"/>
    <property type="match status" value="1"/>
</dbReference>
<dbReference type="PIRSF" id="PIRSF000137">
    <property type="entry name" value="Alcohol_oxidase"/>
    <property type="match status" value="1"/>
</dbReference>
<keyword evidence="3" id="KW-0285">Flavoprotein</keyword>
<evidence type="ECO:0000256" key="3">
    <source>
        <dbReference type="PIRSR" id="PIRSR000137-2"/>
    </source>
</evidence>
<evidence type="ECO:0000313" key="5">
    <source>
        <dbReference type="EMBL" id="KAF2177453.1"/>
    </source>
</evidence>
<dbReference type="InterPro" id="IPR012132">
    <property type="entry name" value="GMC_OxRdtase"/>
</dbReference>
<gene>
    <name evidence="5" type="ORF">K469DRAFT_677223</name>
</gene>
<accession>A0A6A6DEM2</accession>
<dbReference type="GO" id="GO:0050660">
    <property type="term" value="F:flavin adenine dinucleotide binding"/>
    <property type="evidence" value="ECO:0007669"/>
    <property type="project" value="InterPro"/>
</dbReference>
<evidence type="ECO:0000259" key="4">
    <source>
        <dbReference type="PROSITE" id="PS00624"/>
    </source>
</evidence>
<comment type="cofactor">
    <cofactor evidence="3">
        <name>FAD</name>
        <dbReference type="ChEBI" id="CHEBI:57692"/>
    </cofactor>
</comment>
<dbReference type="SUPFAM" id="SSF51905">
    <property type="entry name" value="FAD/NAD(P)-binding domain"/>
    <property type="match status" value="1"/>
</dbReference>
<organism evidence="5 6">
    <name type="scientific">Zopfia rhizophila CBS 207.26</name>
    <dbReference type="NCBI Taxonomy" id="1314779"/>
    <lineage>
        <taxon>Eukaryota</taxon>
        <taxon>Fungi</taxon>
        <taxon>Dikarya</taxon>
        <taxon>Ascomycota</taxon>
        <taxon>Pezizomycotina</taxon>
        <taxon>Dothideomycetes</taxon>
        <taxon>Dothideomycetes incertae sedis</taxon>
        <taxon>Zopfiaceae</taxon>
        <taxon>Zopfia</taxon>
    </lineage>
</organism>
<dbReference type="GO" id="GO:0016614">
    <property type="term" value="F:oxidoreductase activity, acting on CH-OH group of donors"/>
    <property type="evidence" value="ECO:0007669"/>
    <property type="project" value="InterPro"/>
</dbReference>
<dbReference type="Gene3D" id="3.50.50.60">
    <property type="entry name" value="FAD/NAD(P)-binding domain"/>
    <property type="match status" value="1"/>
</dbReference>
<dbReference type="Proteomes" id="UP000800200">
    <property type="component" value="Unassembled WGS sequence"/>
</dbReference>
<dbReference type="InterPro" id="IPR036188">
    <property type="entry name" value="FAD/NAD-bd_sf"/>
</dbReference>
<dbReference type="Pfam" id="PF00732">
    <property type="entry name" value="GMC_oxred_N"/>
    <property type="match status" value="1"/>
</dbReference>
<dbReference type="InterPro" id="IPR000172">
    <property type="entry name" value="GMC_OxRdtase_N"/>
</dbReference>
<reference evidence="5" key="1">
    <citation type="journal article" date="2020" name="Stud. Mycol.">
        <title>101 Dothideomycetes genomes: a test case for predicting lifestyles and emergence of pathogens.</title>
        <authorList>
            <person name="Haridas S."/>
            <person name="Albert R."/>
            <person name="Binder M."/>
            <person name="Bloem J."/>
            <person name="Labutti K."/>
            <person name="Salamov A."/>
            <person name="Andreopoulos B."/>
            <person name="Baker S."/>
            <person name="Barry K."/>
            <person name="Bills G."/>
            <person name="Bluhm B."/>
            <person name="Cannon C."/>
            <person name="Castanera R."/>
            <person name="Culley D."/>
            <person name="Daum C."/>
            <person name="Ezra D."/>
            <person name="Gonzalez J."/>
            <person name="Henrissat B."/>
            <person name="Kuo A."/>
            <person name="Liang C."/>
            <person name="Lipzen A."/>
            <person name="Lutzoni F."/>
            <person name="Magnuson J."/>
            <person name="Mondo S."/>
            <person name="Nolan M."/>
            <person name="Ohm R."/>
            <person name="Pangilinan J."/>
            <person name="Park H.-J."/>
            <person name="Ramirez L."/>
            <person name="Alfaro M."/>
            <person name="Sun H."/>
            <person name="Tritt A."/>
            <person name="Yoshinaga Y."/>
            <person name="Zwiers L.-H."/>
            <person name="Turgeon B."/>
            <person name="Goodwin S."/>
            <person name="Spatafora J."/>
            <person name="Crous P."/>
            <person name="Grigoriev I."/>
        </authorList>
    </citation>
    <scope>NUCLEOTIDE SEQUENCE</scope>
    <source>
        <strain evidence="5">CBS 207.26</strain>
    </source>
</reference>
<protein>
    <submittedName>
        <fullName evidence="5">GMC oxidoreductase</fullName>
    </submittedName>
</protein>
<evidence type="ECO:0000256" key="1">
    <source>
        <dbReference type="ARBA" id="ARBA00010790"/>
    </source>
</evidence>
<dbReference type="SUPFAM" id="SSF54373">
    <property type="entry name" value="FAD-linked reductases, C-terminal domain"/>
    <property type="match status" value="1"/>
</dbReference>
<dbReference type="OrthoDB" id="269227at2759"/>
<feature type="active site" description="Proton donor" evidence="2">
    <location>
        <position position="492"/>
    </location>
</feature>
<feature type="active site" description="Proton acceptor" evidence="2">
    <location>
        <position position="530"/>
    </location>
</feature>
<sequence length="549" mass="59829">MYDFIVIGGGTAGSVLASRLHQRRPSLKILLIEAGPDSTKRAHTSVPAEAAFLHGSDIDWNYLTLPQKNLDGKPRYNCAVRGLGGGTVINSGGWIRGDRQDYDEWARLVGDKGWSYEGLLPYFKRMERHFDPDGDEVQHGFNGPIHTASISSSGRRYPLREQVRRAWESLGLSVNADANNGHPQGIAELTENWKNGKRQIASVAYSLNGVEVVMDTLVRRVLLENGERGELQRAVGVECVNGTQYSVKPGGEVILSAGAYRTPQVLLLSGIGDAQELRKHGIEQSIDLPDVGKNLHDHLIVYRYWKLRHPERGFALGSPIFNDPAYANGGPLDWLTTTSVPKAGLKAALEKDEESSVSDDHPLVVGPRSHVEAGILYAAFGGEQIGLDLRLDGTVIMTFYMGCLPTSRGSITLSSTDPSDPPVINPNYYATETDRYVMCQGWRTISKLMLETPEGQDMVSGEVKPEGFESGGTEADELIDGRIKIGGMTAYHPAGTASMGKVVDGRLKVFGVQNLRVVDASVIPVPIASHYQVAVYAIAERAVDIILQD</sequence>
<feature type="binding site" evidence="3">
    <location>
        <position position="218"/>
    </location>
    <ligand>
        <name>FAD</name>
        <dbReference type="ChEBI" id="CHEBI:57692"/>
    </ligand>
</feature>
<keyword evidence="6" id="KW-1185">Reference proteome</keyword>
<proteinExistence type="inferred from homology"/>
<comment type="similarity">
    <text evidence="1">Belongs to the GMC oxidoreductase family.</text>
</comment>
<keyword evidence="3" id="KW-0274">FAD</keyword>
<dbReference type="PROSITE" id="PS00624">
    <property type="entry name" value="GMC_OXRED_2"/>
    <property type="match status" value="1"/>
</dbReference>
<dbReference type="AlphaFoldDB" id="A0A6A6DEM2"/>
<evidence type="ECO:0000256" key="2">
    <source>
        <dbReference type="PIRSR" id="PIRSR000137-1"/>
    </source>
</evidence>
<name>A0A6A6DEM2_9PEZI</name>